<comment type="similarity">
    <text evidence="1">Belongs to the SCO1/2 family.</text>
</comment>
<evidence type="ECO:0000256" key="1">
    <source>
        <dbReference type="ARBA" id="ARBA00010996"/>
    </source>
</evidence>
<keyword evidence="2" id="KW-0186">Copper</keyword>
<feature type="domain" description="Thioredoxin" evidence="4">
    <location>
        <begin position="41"/>
        <end position="202"/>
    </location>
</feature>
<keyword evidence="3" id="KW-1133">Transmembrane helix</keyword>
<keyword evidence="6" id="KW-1185">Reference proteome</keyword>
<dbReference type="CDD" id="cd02968">
    <property type="entry name" value="SCO"/>
    <property type="match status" value="1"/>
</dbReference>
<evidence type="ECO:0000313" key="6">
    <source>
        <dbReference type="Proteomes" id="UP001161409"/>
    </source>
</evidence>
<dbReference type="Proteomes" id="UP001161409">
    <property type="component" value="Unassembled WGS sequence"/>
</dbReference>
<dbReference type="InterPro" id="IPR036249">
    <property type="entry name" value="Thioredoxin-like_sf"/>
</dbReference>
<keyword evidence="3" id="KW-0472">Membrane</keyword>
<dbReference type="Gene3D" id="3.40.30.10">
    <property type="entry name" value="Glutaredoxin"/>
    <property type="match status" value="1"/>
</dbReference>
<protein>
    <submittedName>
        <fullName evidence="5">Electron transporter SenC</fullName>
    </submittedName>
</protein>
<accession>A0ABQ5U8H8</accession>
<dbReference type="PANTHER" id="PTHR12151:SF25">
    <property type="entry name" value="LINALOOL DEHYDRATASE_ISOMERASE DOMAIN-CONTAINING PROTEIN"/>
    <property type="match status" value="1"/>
</dbReference>
<dbReference type="PROSITE" id="PS51352">
    <property type="entry name" value="THIOREDOXIN_2"/>
    <property type="match status" value="1"/>
</dbReference>
<evidence type="ECO:0000256" key="3">
    <source>
        <dbReference type="SAM" id="Phobius"/>
    </source>
</evidence>
<dbReference type="Pfam" id="PF02630">
    <property type="entry name" value="SCO1-SenC"/>
    <property type="match status" value="1"/>
</dbReference>
<dbReference type="InterPro" id="IPR013766">
    <property type="entry name" value="Thioredoxin_domain"/>
</dbReference>
<keyword evidence="3" id="KW-0812">Transmembrane</keyword>
<proteinExistence type="inferred from homology"/>
<dbReference type="PANTHER" id="PTHR12151">
    <property type="entry name" value="ELECTRON TRANSPORT PROTIN SCO1/SENC FAMILY MEMBER"/>
    <property type="match status" value="1"/>
</dbReference>
<dbReference type="SUPFAM" id="SSF52833">
    <property type="entry name" value="Thioredoxin-like"/>
    <property type="match status" value="1"/>
</dbReference>
<comment type="caution">
    <text evidence="5">The sequence shown here is derived from an EMBL/GenBank/DDBJ whole genome shotgun (WGS) entry which is preliminary data.</text>
</comment>
<evidence type="ECO:0000259" key="4">
    <source>
        <dbReference type="PROSITE" id="PS51352"/>
    </source>
</evidence>
<dbReference type="RefSeq" id="WP_169561901.1">
    <property type="nucleotide sequence ID" value="NZ_BSNF01000010.1"/>
</dbReference>
<feature type="transmembrane region" description="Helical" evidence="3">
    <location>
        <begin position="6"/>
        <end position="28"/>
    </location>
</feature>
<gene>
    <name evidence="5" type="ORF">GCM10007924_32000</name>
</gene>
<sequence>MNKVFAYAVALLVIVGLTIAALVFTGVLSGPGQKSRSGIIAGAPQIGGPFELVNHKGETVTDKDFQGKMMLVFFGYTFCPDVCPTEMQTFVQTLDLLGEDADQVTPVFITVDPERDSVDVVREFVAAFHPAIVGLTGTPEQITQVKKQYRAYGQKANSEDKEYYLVDHTSFTYLMGRDGSLSTVFSYGTTAEEMAKVIREQL</sequence>
<evidence type="ECO:0000313" key="5">
    <source>
        <dbReference type="EMBL" id="GLQ07978.1"/>
    </source>
</evidence>
<dbReference type="EMBL" id="BSNF01000010">
    <property type="protein sequence ID" value="GLQ07978.1"/>
    <property type="molecule type" value="Genomic_DNA"/>
</dbReference>
<organism evidence="5 6">
    <name type="scientific">Sneathiella chinensis</name>
    <dbReference type="NCBI Taxonomy" id="349750"/>
    <lineage>
        <taxon>Bacteria</taxon>
        <taxon>Pseudomonadati</taxon>
        <taxon>Pseudomonadota</taxon>
        <taxon>Alphaproteobacteria</taxon>
        <taxon>Sneathiellales</taxon>
        <taxon>Sneathiellaceae</taxon>
        <taxon>Sneathiella</taxon>
    </lineage>
</organism>
<name>A0ABQ5U8H8_9PROT</name>
<reference evidence="5" key="2">
    <citation type="submission" date="2023-01" db="EMBL/GenBank/DDBJ databases">
        <title>Draft genome sequence of Sneathiella chinensis strain NBRC 103408.</title>
        <authorList>
            <person name="Sun Q."/>
            <person name="Mori K."/>
        </authorList>
    </citation>
    <scope>NUCLEOTIDE SEQUENCE</scope>
    <source>
        <strain evidence="5">NBRC 103408</strain>
    </source>
</reference>
<dbReference type="InterPro" id="IPR003782">
    <property type="entry name" value="SCO1/SenC"/>
</dbReference>
<evidence type="ECO:0000256" key="2">
    <source>
        <dbReference type="ARBA" id="ARBA00023008"/>
    </source>
</evidence>
<reference evidence="5" key="1">
    <citation type="journal article" date="2014" name="Int. J. Syst. Evol. Microbiol.">
        <title>Complete genome of a new Firmicutes species belonging to the dominant human colonic microbiota ('Ruminococcus bicirculans') reveals two chromosomes and a selective capacity to utilize plant glucans.</title>
        <authorList>
            <consortium name="NISC Comparative Sequencing Program"/>
            <person name="Wegmann U."/>
            <person name="Louis P."/>
            <person name="Goesmann A."/>
            <person name="Henrissat B."/>
            <person name="Duncan S.H."/>
            <person name="Flint H.J."/>
        </authorList>
    </citation>
    <scope>NUCLEOTIDE SEQUENCE</scope>
    <source>
        <strain evidence="5">NBRC 103408</strain>
    </source>
</reference>